<organism evidence="1 2">
    <name type="scientific">Vibrio mangrovi</name>
    <dbReference type="NCBI Taxonomy" id="474394"/>
    <lineage>
        <taxon>Bacteria</taxon>
        <taxon>Pseudomonadati</taxon>
        <taxon>Pseudomonadota</taxon>
        <taxon>Gammaproteobacteria</taxon>
        <taxon>Vibrionales</taxon>
        <taxon>Vibrionaceae</taxon>
        <taxon>Vibrio</taxon>
    </lineage>
</organism>
<proteinExistence type="predicted"/>
<protein>
    <submittedName>
        <fullName evidence="1">Uncharacterized protein</fullName>
    </submittedName>
</protein>
<accession>A0A1Y6IY36</accession>
<evidence type="ECO:0000313" key="1">
    <source>
        <dbReference type="EMBL" id="SMS02536.1"/>
    </source>
</evidence>
<evidence type="ECO:0000313" key="2">
    <source>
        <dbReference type="Proteomes" id="UP000196125"/>
    </source>
</evidence>
<reference evidence="1 2" key="1">
    <citation type="submission" date="2017-05" db="EMBL/GenBank/DDBJ databases">
        <authorList>
            <person name="Song R."/>
            <person name="Chenine A.L."/>
            <person name="Ruprecht R.M."/>
        </authorList>
    </citation>
    <scope>NUCLEOTIDE SEQUENCE [LARGE SCALE GENOMIC DNA]</scope>
    <source>
        <strain evidence="1 2">CECT 7927</strain>
    </source>
</reference>
<dbReference type="EMBL" id="FXXI01000010">
    <property type="protein sequence ID" value="SMS02536.1"/>
    <property type="molecule type" value="Genomic_DNA"/>
</dbReference>
<sequence length="75" mass="8542">MVIDDIVTVAVKLGCQCFFRNRHTHGIGNALSQRTGGRFDARRITVLRMARCFRVKLTEILQVIDRQVVTGQVQQ</sequence>
<name>A0A1Y6IY36_9VIBR</name>
<dbReference type="AlphaFoldDB" id="A0A1Y6IY36"/>
<gene>
    <name evidence="1" type="ORF">VIM7927_03869</name>
</gene>
<dbReference type="Proteomes" id="UP000196125">
    <property type="component" value="Unassembled WGS sequence"/>
</dbReference>